<feature type="coiled-coil region" evidence="6">
    <location>
        <begin position="594"/>
        <end position="649"/>
    </location>
</feature>
<dbReference type="STRING" id="869212.Turpa_0955"/>
<gene>
    <name evidence="6" type="primary">smc</name>
    <name evidence="8" type="ordered locus">Turpa_0955</name>
</gene>
<keyword evidence="4 6" id="KW-0175">Coiled coil</keyword>
<feature type="coiled-coil region" evidence="6">
    <location>
        <begin position="503"/>
        <end position="565"/>
    </location>
</feature>
<dbReference type="Gene3D" id="3.40.50.300">
    <property type="entry name" value="P-loop containing nucleotide triphosphate hydrolases"/>
    <property type="match status" value="2"/>
</dbReference>
<dbReference type="CDD" id="cd03278">
    <property type="entry name" value="ABC_SMC_barmotin"/>
    <property type="match status" value="1"/>
</dbReference>
<evidence type="ECO:0000256" key="6">
    <source>
        <dbReference type="HAMAP-Rule" id="MF_01894"/>
    </source>
</evidence>
<dbReference type="InterPro" id="IPR027417">
    <property type="entry name" value="P-loop_NTPase"/>
</dbReference>
<dbReference type="Proteomes" id="UP000006048">
    <property type="component" value="Chromosome"/>
</dbReference>
<keyword evidence="1 6" id="KW-0963">Cytoplasm</keyword>
<comment type="domain">
    <text evidence="6">Contains large globular domains required for ATP hydrolysis at each terminus and a third globular domain forming a flexible hinge near the middle of the molecule. These domains are separated by coiled-coil structures.</text>
</comment>
<dbReference type="InterPro" id="IPR024704">
    <property type="entry name" value="SMC"/>
</dbReference>
<dbReference type="PANTHER" id="PTHR43977">
    <property type="entry name" value="STRUCTURAL MAINTENANCE OF CHROMOSOMES PROTEIN 3"/>
    <property type="match status" value="1"/>
</dbReference>
<sequence>MLLKELEILGFKSFADKIKVSFSTSVSAVVGPNGCGKSNILDSLKWVLGEKSVKTMRGEKMEDVIFAGTSTRKPANFAQVSLTFDNRLRLLKIDTDDVKVGRRLYRDGQSQYFINDSRVALKEIEDLFRDTGIGKSSYSFMEQGRMDQILSSKPEDRRLIFEEAAGVSRFKAQREEAEKNLENTQLNLTRIQDIQRELERELKIKEAQAKKTAEYNSLMAKYKDHDLKIRYLMVRDSNDKLEDLKEKLSRRHGEKEKIQQKLIQMQERLAALDEDERTLKEELHKKDTSSQMANLQIAQLGQKIEEKETQKASFSSQLAGLKERIGKFEKRIKELKAEAAEQNQFTLKLDLKVSDIQKEIARLQKRIDECAEESAAADADLLRLEAEKAEATKKLNEVHARQEETIRELLDSLKAEKSRWEKTAKNREQAFTEIELYCNETSASLEAILAAPDDHLPQMRKDLQRVKDSRIFEKISEKAHLLAEMSRGLYEILFEKGGVHSRKEELDEEITALEKQIDLTTKESARLTARKLQLADETSANKQEREKLLGDIKSLNVEITSVKEKEKNLAGQIANEESNMGFVRAQFTEIDRSVVQLAQEQKNLTREVEKLKSSIEKETQRIAGIERDIQKAEEKRRELVQTMKNESGKTDEVFTAINELEGKIGALGGSRDILLQNIYNDYTLTWQELSAQFTSGKMQLADEKEKLTELQRGISALGQINQLAIEEHRHIKEMYDHQQTQVDDILRAQEDIKKVMAEIQAKSETLFRESFEQINHNFAEIFGKLFNGGQAKLDLLEPDRPLASGIEIEATPPGKKTKSMRLMSGGEKAMTAIALMFAIYMVRSSPFCVLDEIDAPLDEQNVGRFLTLLDEFARNTQFILITHNKKTMGKAQVLYGVTMNEPGVSTLLSVELSKAVVG</sequence>
<dbReference type="HOGENOM" id="CLU_001042_2_1_12"/>
<comment type="subunit">
    <text evidence="6">Homodimer.</text>
</comment>
<dbReference type="SUPFAM" id="SSF52540">
    <property type="entry name" value="P-loop containing nucleoside triphosphate hydrolases"/>
    <property type="match status" value="1"/>
</dbReference>
<dbReference type="GO" id="GO:0016887">
    <property type="term" value="F:ATP hydrolysis activity"/>
    <property type="evidence" value="ECO:0007669"/>
    <property type="project" value="InterPro"/>
</dbReference>
<comment type="subcellular location">
    <subcellularLocation>
        <location evidence="6">Cytoplasm</location>
    </subcellularLocation>
</comment>
<comment type="similarity">
    <text evidence="6">Belongs to the SMC family.</text>
</comment>
<feature type="domain" description="RecF/RecN/SMC N-terminal" evidence="7">
    <location>
        <begin position="3"/>
        <end position="905"/>
    </location>
</feature>
<dbReference type="EMBL" id="CP002959">
    <property type="protein sequence ID" value="AFM11604.1"/>
    <property type="molecule type" value="Genomic_DNA"/>
</dbReference>
<evidence type="ECO:0000256" key="4">
    <source>
        <dbReference type="ARBA" id="ARBA00023054"/>
    </source>
</evidence>
<evidence type="ECO:0000313" key="8">
    <source>
        <dbReference type="EMBL" id="AFM11604.1"/>
    </source>
</evidence>
<dbReference type="OrthoDB" id="9808768at2"/>
<keyword evidence="3 6" id="KW-0067">ATP-binding</keyword>
<dbReference type="PIRSF" id="PIRSF005719">
    <property type="entry name" value="SMC"/>
    <property type="match status" value="1"/>
</dbReference>
<dbReference type="AlphaFoldDB" id="I4B2U7"/>
<dbReference type="GO" id="GO:0030261">
    <property type="term" value="P:chromosome condensation"/>
    <property type="evidence" value="ECO:0007669"/>
    <property type="project" value="InterPro"/>
</dbReference>
<dbReference type="GO" id="GO:0003677">
    <property type="term" value="F:DNA binding"/>
    <property type="evidence" value="ECO:0007669"/>
    <property type="project" value="UniProtKB-UniRule"/>
</dbReference>
<accession>I4B2U7</accession>
<feature type="binding site" evidence="6">
    <location>
        <begin position="32"/>
        <end position="39"/>
    </location>
    <ligand>
        <name>ATP</name>
        <dbReference type="ChEBI" id="CHEBI:30616"/>
    </ligand>
</feature>
<evidence type="ECO:0000256" key="5">
    <source>
        <dbReference type="ARBA" id="ARBA00023125"/>
    </source>
</evidence>
<feature type="coiled-coil region" evidence="6">
    <location>
        <begin position="167"/>
        <end position="211"/>
    </location>
</feature>
<feature type="coiled-coil region" evidence="6">
    <location>
        <begin position="238"/>
        <end position="430"/>
    </location>
</feature>
<evidence type="ECO:0000256" key="2">
    <source>
        <dbReference type="ARBA" id="ARBA00022741"/>
    </source>
</evidence>
<evidence type="ECO:0000256" key="3">
    <source>
        <dbReference type="ARBA" id="ARBA00022840"/>
    </source>
</evidence>
<dbReference type="GO" id="GO:0005524">
    <property type="term" value="F:ATP binding"/>
    <property type="evidence" value="ECO:0007669"/>
    <property type="project" value="UniProtKB-UniRule"/>
</dbReference>
<keyword evidence="5 6" id="KW-0238">DNA-binding</keyword>
<dbReference type="GO" id="GO:0005737">
    <property type="term" value="C:cytoplasm"/>
    <property type="evidence" value="ECO:0007669"/>
    <property type="project" value="UniProtKB-SubCell"/>
</dbReference>
<organism evidence="8 9">
    <name type="scientific">Turneriella parva (strain ATCC BAA-1111 / DSM 21527 / NCTC 11395 / H)</name>
    <name type="common">Leptospira parva</name>
    <dbReference type="NCBI Taxonomy" id="869212"/>
    <lineage>
        <taxon>Bacteria</taxon>
        <taxon>Pseudomonadati</taxon>
        <taxon>Spirochaetota</taxon>
        <taxon>Spirochaetia</taxon>
        <taxon>Leptospirales</taxon>
        <taxon>Leptospiraceae</taxon>
        <taxon>Turneriella</taxon>
    </lineage>
</organism>
<evidence type="ECO:0000313" key="9">
    <source>
        <dbReference type="Proteomes" id="UP000006048"/>
    </source>
</evidence>
<reference evidence="8 9" key="1">
    <citation type="submission" date="2012-06" db="EMBL/GenBank/DDBJ databases">
        <title>The complete chromosome of genome of Turneriella parva DSM 21527.</title>
        <authorList>
            <consortium name="US DOE Joint Genome Institute (JGI-PGF)"/>
            <person name="Lucas S."/>
            <person name="Han J."/>
            <person name="Lapidus A."/>
            <person name="Bruce D."/>
            <person name="Goodwin L."/>
            <person name="Pitluck S."/>
            <person name="Peters L."/>
            <person name="Kyrpides N."/>
            <person name="Mavromatis K."/>
            <person name="Ivanova N."/>
            <person name="Mikhailova N."/>
            <person name="Chertkov O."/>
            <person name="Detter J.C."/>
            <person name="Tapia R."/>
            <person name="Han C."/>
            <person name="Land M."/>
            <person name="Hauser L."/>
            <person name="Markowitz V."/>
            <person name="Cheng J.-F."/>
            <person name="Hugenholtz P."/>
            <person name="Woyke T."/>
            <person name="Wu D."/>
            <person name="Gronow S."/>
            <person name="Wellnitz S."/>
            <person name="Brambilla E."/>
            <person name="Klenk H.-P."/>
            <person name="Eisen J.A."/>
        </authorList>
    </citation>
    <scope>NUCLEOTIDE SEQUENCE [LARGE SCALE GENOMIC DNA]</scope>
    <source>
        <strain evidence="9">ATCC BAA-1111 / DSM 21527 / NCTC 11395 / H</strain>
    </source>
</reference>
<evidence type="ECO:0000256" key="1">
    <source>
        <dbReference type="ARBA" id="ARBA00022490"/>
    </source>
</evidence>
<comment type="function">
    <text evidence="6">Required for chromosome condensation and partitioning.</text>
</comment>
<dbReference type="Gene3D" id="1.10.287.1490">
    <property type="match status" value="2"/>
</dbReference>
<dbReference type="GO" id="GO:0007059">
    <property type="term" value="P:chromosome segregation"/>
    <property type="evidence" value="ECO:0007669"/>
    <property type="project" value="UniProtKB-UniRule"/>
</dbReference>
<name>I4B2U7_TURPD</name>
<evidence type="ECO:0000259" key="7">
    <source>
        <dbReference type="Pfam" id="PF02463"/>
    </source>
</evidence>
<dbReference type="InterPro" id="IPR003395">
    <property type="entry name" value="RecF/RecN/SMC_N"/>
</dbReference>
<dbReference type="GO" id="GO:0007062">
    <property type="term" value="P:sister chromatid cohesion"/>
    <property type="evidence" value="ECO:0007669"/>
    <property type="project" value="InterPro"/>
</dbReference>
<dbReference type="RefSeq" id="WP_014802122.1">
    <property type="nucleotide sequence ID" value="NC_018020.1"/>
</dbReference>
<protein>
    <recommendedName>
        <fullName evidence="6">Chromosome partition protein Smc</fullName>
    </recommendedName>
</protein>
<dbReference type="Pfam" id="PF02463">
    <property type="entry name" value="SMC_N"/>
    <property type="match status" value="1"/>
</dbReference>
<keyword evidence="9" id="KW-1185">Reference proteome</keyword>
<dbReference type="InterPro" id="IPR011890">
    <property type="entry name" value="SMC_prok"/>
</dbReference>
<dbReference type="HAMAP" id="MF_01894">
    <property type="entry name" value="Smc_prok"/>
    <property type="match status" value="1"/>
</dbReference>
<keyword evidence="2 6" id="KW-0547">Nucleotide-binding</keyword>
<dbReference type="PATRIC" id="fig|869212.3.peg.930"/>
<dbReference type="GO" id="GO:0006260">
    <property type="term" value="P:DNA replication"/>
    <property type="evidence" value="ECO:0007669"/>
    <property type="project" value="UniProtKB-UniRule"/>
</dbReference>
<dbReference type="KEGG" id="tpx:Turpa_0955"/>
<proteinExistence type="inferred from homology"/>